<keyword evidence="3" id="KW-1185">Reference proteome</keyword>
<accession>A0A834X5I2</accession>
<dbReference type="InterPro" id="IPR001810">
    <property type="entry name" value="F-box_dom"/>
</dbReference>
<dbReference type="SUPFAM" id="SSF81383">
    <property type="entry name" value="F-box domain"/>
    <property type="match status" value="1"/>
</dbReference>
<dbReference type="InterPro" id="IPR036047">
    <property type="entry name" value="F-box-like_dom_sf"/>
</dbReference>
<evidence type="ECO:0000313" key="3">
    <source>
        <dbReference type="Proteomes" id="UP000634136"/>
    </source>
</evidence>
<protein>
    <submittedName>
        <fullName evidence="2">F-box/kelch-repeat protein</fullName>
    </submittedName>
</protein>
<dbReference type="SMART" id="SM00256">
    <property type="entry name" value="FBOX"/>
    <property type="match status" value="1"/>
</dbReference>
<organism evidence="2 3">
    <name type="scientific">Senna tora</name>
    <dbReference type="NCBI Taxonomy" id="362788"/>
    <lineage>
        <taxon>Eukaryota</taxon>
        <taxon>Viridiplantae</taxon>
        <taxon>Streptophyta</taxon>
        <taxon>Embryophyta</taxon>
        <taxon>Tracheophyta</taxon>
        <taxon>Spermatophyta</taxon>
        <taxon>Magnoliopsida</taxon>
        <taxon>eudicotyledons</taxon>
        <taxon>Gunneridae</taxon>
        <taxon>Pentapetalae</taxon>
        <taxon>rosids</taxon>
        <taxon>fabids</taxon>
        <taxon>Fabales</taxon>
        <taxon>Fabaceae</taxon>
        <taxon>Caesalpinioideae</taxon>
        <taxon>Cassia clade</taxon>
        <taxon>Senna</taxon>
    </lineage>
</organism>
<evidence type="ECO:0000259" key="1">
    <source>
        <dbReference type="SMART" id="SM00256"/>
    </source>
</evidence>
<dbReference type="OrthoDB" id="1085061at2759"/>
<name>A0A834X5I2_9FABA</name>
<dbReference type="PANTHER" id="PTHR31672">
    <property type="entry name" value="BNACNNG10540D PROTEIN"/>
    <property type="match status" value="1"/>
</dbReference>
<proteinExistence type="predicted"/>
<comment type="caution">
    <text evidence="2">The sequence shown here is derived from an EMBL/GenBank/DDBJ whole genome shotgun (WGS) entry which is preliminary data.</text>
</comment>
<evidence type="ECO:0000313" key="2">
    <source>
        <dbReference type="EMBL" id="KAF7839033.1"/>
    </source>
</evidence>
<dbReference type="Proteomes" id="UP000634136">
    <property type="component" value="Unassembled WGS sequence"/>
</dbReference>
<dbReference type="Gene3D" id="1.20.1280.50">
    <property type="match status" value="1"/>
</dbReference>
<dbReference type="EMBL" id="JAAIUW010000003">
    <property type="protein sequence ID" value="KAF7839033.1"/>
    <property type="molecule type" value="Genomic_DNA"/>
</dbReference>
<feature type="domain" description="F-box" evidence="1">
    <location>
        <begin position="11"/>
        <end position="51"/>
    </location>
</feature>
<reference evidence="2" key="1">
    <citation type="submission" date="2020-09" db="EMBL/GenBank/DDBJ databases">
        <title>Genome-Enabled Discovery of Anthraquinone Biosynthesis in Senna tora.</title>
        <authorList>
            <person name="Kang S.-H."/>
            <person name="Pandey R.P."/>
            <person name="Lee C.-M."/>
            <person name="Sim J.-S."/>
            <person name="Jeong J.-T."/>
            <person name="Choi B.-S."/>
            <person name="Jung M."/>
            <person name="Ginzburg D."/>
            <person name="Zhao K."/>
            <person name="Won S.Y."/>
            <person name="Oh T.-J."/>
            <person name="Yu Y."/>
            <person name="Kim N.-H."/>
            <person name="Lee O.R."/>
            <person name="Lee T.-H."/>
            <person name="Bashyal P."/>
            <person name="Kim T.-S."/>
            <person name="Lee W.-H."/>
            <person name="Kawkins C."/>
            <person name="Kim C.-K."/>
            <person name="Kim J.S."/>
            <person name="Ahn B.O."/>
            <person name="Rhee S.Y."/>
            <person name="Sohng J.K."/>
        </authorList>
    </citation>
    <scope>NUCLEOTIDE SEQUENCE</scope>
    <source>
        <tissue evidence="2">Leaf</tissue>
    </source>
</reference>
<sequence>MDLLFENPNGIPRPIMSNIFSRLPIPDIRSVKCVCKNWNRSCRNTGFLNEQSMFSKQNNTQLVIECDFSTENNNYTEIVVVADDYKDEIIDRAVFIPANLRRRMYTLVGSEEGVLCITAWKDDCPHKIYLINPTIIDSMVIKLPCMMGIYDPHATAFVYDYSTDEFYIAYMISRDKVKNSAKLYSFSSKSQCWDIITQLEVHVGTFSETSVHLNGIVFWLASKADVKKIITFDISSWERSIITVHNLVEQVLVELVRVQDRIGLLTSKVNIDSSKDFIVWINNDLTLRNIGWTQYYRISNAHRAFIPYSFINYKIFCVLDKTIETDIPIQDSTKYLFIIGGENNIMLKRLHCPDSLTLSVLKLFHYYPTLRK</sequence>
<dbReference type="Pfam" id="PF00646">
    <property type="entry name" value="F-box"/>
    <property type="match status" value="1"/>
</dbReference>
<dbReference type="AlphaFoldDB" id="A0A834X5I2"/>
<gene>
    <name evidence="2" type="ORF">G2W53_007515</name>
</gene>
<dbReference type="PANTHER" id="PTHR31672:SF10">
    <property type="entry name" value="F-BOX DOMAIN-CONTAINING PROTEIN"/>
    <property type="match status" value="1"/>
</dbReference>
<dbReference type="InterPro" id="IPR050796">
    <property type="entry name" value="SCF_F-box_component"/>
</dbReference>